<evidence type="ECO:0000259" key="1">
    <source>
        <dbReference type="Pfam" id="PF00134"/>
    </source>
</evidence>
<evidence type="ECO:0000313" key="3">
    <source>
        <dbReference type="Proteomes" id="UP000001357"/>
    </source>
</evidence>
<dbReference type="InParanoid" id="A9V1B5"/>
<organism evidence="2 3">
    <name type="scientific">Monosiga brevicollis</name>
    <name type="common">Choanoflagellate</name>
    <dbReference type="NCBI Taxonomy" id="81824"/>
    <lineage>
        <taxon>Eukaryota</taxon>
        <taxon>Choanoflagellata</taxon>
        <taxon>Craspedida</taxon>
        <taxon>Salpingoecidae</taxon>
        <taxon>Monosiga</taxon>
    </lineage>
</organism>
<dbReference type="RefSeq" id="XP_001746391.1">
    <property type="nucleotide sequence ID" value="XM_001746339.1"/>
</dbReference>
<dbReference type="InterPro" id="IPR036915">
    <property type="entry name" value="Cyclin-like_sf"/>
</dbReference>
<evidence type="ECO:0000313" key="2">
    <source>
        <dbReference type="EMBL" id="EDQ88778.1"/>
    </source>
</evidence>
<dbReference type="GeneID" id="5891585"/>
<dbReference type="GO" id="GO:0070985">
    <property type="term" value="C:transcription factor TFIIK complex"/>
    <property type="evidence" value="ECO:0000318"/>
    <property type="project" value="GO_Central"/>
</dbReference>
<feature type="domain" description="Cyclin N-terminal" evidence="1">
    <location>
        <begin position="15"/>
        <end position="100"/>
    </location>
</feature>
<dbReference type="GO" id="GO:0006367">
    <property type="term" value="P:transcription initiation at RNA polymerase II promoter"/>
    <property type="evidence" value="ECO:0000318"/>
    <property type="project" value="GO_Central"/>
</dbReference>
<accession>A9V1B5</accession>
<sequence length="249" mass="27078">MTSIYHGISPTPSANALYFAIAYLQRYAVTTTLMEHHPDLICLTCWLLAVKASEAKVPLHCLVAVAQRQPHTPLAQLAAKDVEDQVRQLESSLAQKLNYEFYVSLPSRAMRAILIELQGVTDPAPPAVDDEKSIMAALLNLWASPAQLQMAPVQLCLAALGRVRGVAAVAAYLQRVQPEASSEALARAEAIAKKVEAAAGTPPPDSDFMRLLDKVDKCLNPFLDPRTPEFATLQKLKREKAKRSAEAAA</sequence>
<dbReference type="Proteomes" id="UP000001357">
    <property type="component" value="Unassembled WGS sequence"/>
</dbReference>
<gene>
    <name evidence="2" type="ORF">MONBRDRAFT_26082</name>
</gene>
<dbReference type="SUPFAM" id="SSF47954">
    <property type="entry name" value="Cyclin-like"/>
    <property type="match status" value="1"/>
</dbReference>
<dbReference type="Gene3D" id="1.10.472.10">
    <property type="entry name" value="Cyclin-like"/>
    <property type="match status" value="1"/>
</dbReference>
<dbReference type="Pfam" id="PF00134">
    <property type="entry name" value="Cyclin_N"/>
    <property type="match status" value="1"/>
</dbReference>
<name>A9V1B5_MONBE</name>
<reference evidence="2 3" key="1">
    <citation type="journal article" date="2008" name="Nature">
        <title>The genome of the choanoflagellate Monosiga brevicollis and the origin of metazoans.</title>
        <authorList>
            <consortium name="JGI Sequencing"/>
            <person name="King N."/>
            <person name="Westbrook M.J."/>
            <person name="Young S.L."/>
            <person name="Kuo A."/>
            <person name="Abedin M."/>
            <person name="Chapman J."/>
            <person name="Fairclough S."/>
            <person name="Hellsten U."/>
            <person name="Isogai Y."/>
            <person name="Letunic I."/>
            <person name="Marr M."/>
            <person name="Pincus D."/>
            <person name="Putnam N."/>
            <person name="Rokas A."/>
            <person name="Wright K.J."/>
            <person name="Zuzow R."/>
            <person name="Dirks W."/>
            <person name="Good M."/>
            <person name="Goodstein D."/>
            <person name="Lemons D."/>
            <person name="Li W."/>
            <person name="Lyons J.B."/>
            <person name="Morris A."/>
            <person name="Nichols S."/>
            <person name="Richter D.J."/>
            <person name="Salamov A."/>
            <person name="Bork P."/>
            <person name="Lim W.A."/>
            <person name="Manning G."/>
            <person name="Miller W.T."/>
            <person name="McGinnis W."/>
            <person name="Shapiro H."/>
            <person name="Tjian R."/>
            <person name="Grigoriev I.V."/>
            <person name="Rokhsar D."/>
        </authorList>
    </citation>
    <scope>NUCLEOTIDE SEQUENCE [LARGE SCALE GENOMIC DNA]</scope>
    <source>
        <strain evidence="3">MX1 / ATCC 50154</strain>
    </source>
</reference>
<proteinExistence type="predicted"/>
<dbReference type="KEGG" id="mbr:MONBRDRAFT_26082"/>
<dbReference type="GO" id="GO:0005634">
    <property type="term" value="C:nucleus"/>
    <property type="evidence" value="ECO:0000318"/>
    <property type="project" value="GO_Central"/>
</dbReference>
<dbReference type="AlphaFoldDB" id="A9V1B5"/>
<dbReference type="FunCoup" id="A9V1B5">
    <property type="interactions" value="1102"/>
</dbReference>
<dbReference type="EMBL" id="CH991553">
    <property type="protein sequence ID" value="EDQ88778.1"/>
    <property type="molecule type" value="Genomic_DNA"/>
</dbReference>
<dbReference type="STRING" id="81824.A9V1B5"/>
<keyword evidence="3" id="KW-1185">Reference proteome</keyword>
<dbReference type="GO" id="GO:0016538">
    <property type="term" value="F:cyclin-dependent protein serine/threonine kinase regulator activity"/>
    <property type="evidence" value="ECO:0000318"/>
    <property type="project" value="GO_Central"/>
</dbReference>
<protein>
    <recommendedName>
        <fullName evidence="1">Cyclin N-terminal domain-containing protein</fullName>
    </recommendedName>
</protein>
<dbReference type="InterPro" id="IPR006671">
    <property type="entry name" value="Cyclin_N"/>
</dbReference>